<name>I7G4B0_MACFA</name>
<dbReference type="AlphaFoldDB" id="I7G4B0"/>
<organism evidence="1">
    <name type="scientific">Macaca fascicularis</name>
    <name type="common">Crab-eating macaque</name>
    <name type="synonym">Cynomolgus monkey</name>
    <dbReference type="NCBI Taxonomy" id="9541"/>
    <lineage>
        <taxon>Eukaryota</taxon>
        <taxon>Metazoa</taxon>
        <taxon>Chordata</taxon>
        <taxon>Craniata</taxon>
        <taxon>Vertebrata</taxon>
        <taxon>Euteleostomi</taxon>
        <taxon>Mammalia</taxon>
        <taxon>Eutheria</taxon>
        <taxon>Euarchontoglires</taxon>
        <taxon>Primates</taxon>
        <taxon>Haplorrhini</taxon>
        <taxon>Catarrhini</taxon>
        <taxon>Cercopithecidae</taxon>
        <taxon>Cercopithecinae</taxon>
        <taxon>Macaca</taxon>
    </lineage>
</organism>
<dbReference type="EMBL" id="AB171624">
    <property type="protein sequence ID" value="BAE88687.1"/>
    <property type="molecule type" value="mRNA"/>
</dbReference>
<sequence length="44" mass="5179">MSFMPLVINWALHKQRPSLLLFIFLCCAQNIGLDTVRPSKYYCF</sequence>
<protein>
    <submittedName>
        <fullName evidence="1">Macaca fascicularis brain cDNA clone: QflA-20080, similar to human solute carrier family 22 (organic cation transporter),member 15 (SLC22A15), mRNA, RefSeq: NM_018420.1</fullName>
    </submittedName>
</protein>
<evidence type="ECO:0000313" key="1">
    <source>
        <dbReference type="EMBL" id="BAE88687.1"/>
    </source>
</evidence>
<proteinExistence type="evidence at transcript level"/>
<reference evidence="1" key="1">
    <citation type="journal article" date="2007" name="PLoS Biol.">
        <title>Rate of evolution in brain-expressed genes in humans and other primates.</title>
        <authorList>
            <person name="Wang H.-Y."/>
            <person name="Chien H.-C."/>
            <person name="Osada N."/>
            <person name="Hashimoto K."/>
            <person name="Sugano S."/>
            <person name="Gojobori T."/>
            <person name="Chou C.-K."/>
            <person name="Tsai S.-F."/>
            <person name="Wu C.-I."/>
            <person name="Shen C.-K.J."/>
        </authorList>
    </citation>
    <scope>NUCLEOTIDE SEQUENCE</scope>
</reference>
<accession>I7G4B0</accession>